<accession>A0A0L6VHG0</accession>
<sequence>MDFATTVRASISSLPERVIHHGRTQTFGKRVQAFQQCSPIECGWSQCYWEHSAHLSVDKRYTNISVDKRYTNISVDKHYTNKPKGSLPLFLHFIGLECKTLYLASHGFLVVKQEPRFSPFPGSSPAMCNCRRKFPLAGLEPKRNQILGACQTLNPTVFESCLSLPFLIVSSCVTMSHDPQGSRGQHNRRNFMNSYSQKFFCIMEKRLAIQIAQSKVFATPTNSISNPQKTKTVPWKLSEQPGDMEPQKTGIRKISGVLNTKKWVKAPIRTNIFLAEHNSLNKNEQHIKIIMHIKLLRITESHYYDNYSQIFFIITYSNKGGWVRNPRN</sequence>
<reference evidence="1 2" key="1">
    <citation type="submission" date="2015-08" db="EMBL/GenBank/DDBJ databases">
        <title>Next Generation Sequencing and Analysis of the Genome of Puccinia sorghi L Schw, the Causal Agent of Maize Common Rust.</title>
        <authorList>
            <person name="Rochi L."/>
            <person name="Burguener G."/>
            <person name="Darino M."/>
            <person name="Turjanski A."/>
            <person name="Kreff E."/>
            <person name="Dieguez M.J."/>
            <person name="Sacco F."/>
        </authorList>
    </citation>
    <scope>NUCLEOTIDE SEQUENCE [LARGE SCALE GENOMIC DNA]</scope>
    <source>
        <strain evidence="1 2">RO10H11247</strain>
    </source>
</reference>
<organism evidence="1 2">
    <name type="scientific">Puccinia sorghi</name>
    <dbReference type="NCBI Taxonomy" id="27349"/>
    <lineage>
        <taxon>Eukaryota</taxon>
        <taxon>Fungi</taxon>
        <taxon>Dikarya</taxon>
        <taxon>Basidiomycota</taxon>
        <taxon>Pucciniomycotina</taxon>
        <taxon>Pucciniomycetes</taxon>
        <taxon>Pucciniales</taxon>
        <taxon>Pucciniaceae</taxon>
        <taxon>Puccinia</taxon>
    </lineage>
</organism>
<dbReference type="VEuPathDB" id="FungiDB:VP01_1598g3"/>
<proteinExistence type="predicted"/>
<dbReference type="EMBL" id="LAVV01006390">
    <property type="protein sequence ID" value="KNZ60193.1"/>
    <property type="molecule type" value="Genomic_DNA"/>
</dbReference>
<protein>
    <submittedName>
        <fullName evidence="1">Uncharacterized protein</fullName>
    </submittedName>
</protein>
<gene>
    <name evidence="1" type="ORF">VP01_1598g3</name>
</gene>
<name>A0A0L6VHG0_9BASI</name>
<dbReference type="Proteomes" id="UP000037035">
    <property type="component" value="Unassembled WGS sequence"/>
</dbReference>
<evidence type="ECO:0000313" key="2">
    <source>
        <dbReference type="Proteomes" id="UP000037035"/>
    </source>
</evidence>
<keyword evidence="2" id="KW-1185">Reference proteome</keyword>
<evidence type="ECO:0000313" key="1">
    <source>
        <dbReference type="EMBL" id="KNZ60193.1"/>
    </source>
</evidence>
<comment type="caution">
    <text evidence="1">The sequence shown here is derived from an EMBL/GenBank/DDBJ whole genome shotgun (WGS) entry which is preliminary data.</text>
</comment>
<dbReference type="AlphaFoldDB" id="A0A0L6VHG0"/>